<evidence type="ECO:0000259" key="6">
    <source>
        <dbReference type="PROSITE" id="PS01031"/>
    </source>
</evidence>
<proteinExistence type="inferred from homology"/>
<protein>
    <recommendedName>
        <fullName evidence="6">SHSP domain-containing protein</fullName>
    </recommendedName>
</protein>
<dbReference type="AlphaFoldDB" id="A0A5N6Q8E5"/>
<dbReference type="Proteomes" id="UP000326396">
    <property type="component" value="Linkage Group LG1"/>
</dbReference>
<evidence type="ECO:0000256" key="1">
    <source>
        <dbReference type="ARBA" id="ARBA00004496"/>
    </source>
</evidence>
<dbReference type="InterPro" id="IPR031107">
    <property type="entry name" value="Small_HSP"/>
</dbReference>
<gene>
    <name evidence="7" type="ORF">E3N88_03277</name>
</gene>
<keyword evidence="8" id="KW-1185">Reference proteome</keyword>
<sequence length="297" mass="33869">MARTRWLTERVVVTISEPRKQERQSTAVIHKNRFVLRHFHSIFFTERLPLSPLLSRYAQMEPGGKGSVFFYGVGHVLNDITAACWFAYLLVFMTDIELSPRDAATVMLSGQIADGFTTIFAGELARKFTRETSLSKVKDLGFYKLWTRMVIKSNVFDPFSSEIWDPFQGFSSAISNLQESSRETAAIANAKIDWKETPEAHVFKADLPGLKKEEVKVEVEEGRVLQISGERSRENEEKNEKWHRVERSSGKFVRRFRLPENAKMEEVKAAMENGVLTVTVPKAEEKKSAVKSIDIST</sequence>
<dbReference type="PANTHER" id="PTHR11527">
    <property type="entry name" value="HEAT-SHOCK PROTEIN 20 FAMILY MEMBER"/>
    <property type="match status" value="1"/>
</dbReference>
<keyword evidence="3" id="KW-0346">Stress response</keyword>
<reference evidence="7 8" key="1">
    <citation type="submission" date="2019-05" db="EMBL/GenBank/DDBJ databases">
        <title>Mikania micrantha, genome provides insights into the molecular mechanism of rapid growth.</title>
        <authorList>
            <person name="Liu B."/>
        </authorList>
    </citation>
    <scope>NUCLEOTIDE SEQUENCE [LARGE SCALE GENOMIC DNA]</scope>
    <source>
        <strain evidence="7">NLD-2019</strain>
        <tissue evidence="7">Leaf</tissue>
    </source>
</reference>
<evidence type="ECO:0000256" key="4">
    <source>
        <dbReference type="PROSITE-ProRule" id="PRU00285"/>
    </source>
</evidence>
<dbReference type="GO" id="GO:0005737">
    <property type="term" value="C:cytoplasm"/>
    <property type="evidence" value="ECO:0007669"/>
    <property type="project" value="UniProtKB-SubCell"/>
</dbReference>
<accession>A0A5N6Q8E5</accession>
<keyword evidence="2" id="KW-0963">Cytoplasm</keyword>
<evidence type="ECO:0000256" key="5">
    <source>
        <dbReference type="RuleBase" id="RU003616"/>
    </source>
</evidence>
<evidence type="ECO:0000256" key="2">
    <source>
        <dbReference type="ARBA" id="ARBA00022490"/>
    </source>
</evidence>
<evidence type="ECO:0000256" key="3">
    <source>
        <dbReference type="ARBA" id="ARBA00023016"/>
    </source>
</evidence>
<dbReference type="InterPro" id="IPR008978">
    <property type="entry name" value="HSP20-like_chaperone"/>
</dbReference>
<evidence type="ECO:0000313" key="7">
    <source>
        <dbReference type="EMBL" id="KAD7480141.1"/>
    </source>
</evidence>
<dbReference type="SUPFAM" id="SSF49764">
    <property type="entry name" value="HSP20-like chaperones"/>
    <property type="match status" value="1"/>
</dbReference>
<comment type="subcellular location">
    <subcellularLocation>
        <location evidence="1">Cytoplasm</location>
    </subcellularLocation>
</comment>
<organism evidence="7 8">
    <name type="scientific">Mikania micrantha</name>
    <name type="common">bitter vine</name>
    <dbReference type="NCBI Taxonomy" id="192012"/>
    <lineage>
        <taxon>Eukaryota</taxon>
        <taxon>Viridiplantae</taxon>
        <taxon>Streptophyta</taxon>
        <taxon>Embryophyta</taxon>
        <taxon>Tracheophyta</taxon>
        <taxon>Spermatophyta</taxon>
        <taxon>Magnoliopsida</taxon>
        <taxon>eudicotyledons</taxon>
        <taxon>Gunneridae</taxon>
        <taxon>Pentapetalae</taxon>
        <taxon>asterids</taxon>
        <taxon>campanulids</taxon>
        <taxon>Asterales</taxon>
        <taxon>Asteraceae</taxon>
        <taxon>Asteroideae</taxon>
        <taxon>Heliantheae alliance</taxon>
        <taxon>Eupatorieae</taxon>
        <taxon>Mikania</taxon>
    </lineage>
</organism>
<dbReference type="InterPro" id="IPR002068">
    <property type="entry name" value="A-crystallin/Hsp20_dom"/>
</dbReference>
<dbReference type="FunFam" id="2.60.40.790:FF:000009">
    <property type="entry name" value="17.6 kDa class I heat shock protein-like"/>
    <property type="match status" value="1"/>
</dbReference>
<dbReference type="EMBL" id="SZYD01000001">
    <property type="protein sequence ID" value="KAD7480141.1"/>
    <property type="molecule type" value="Genomic_DNA"/>
</dbReference>
<dbReference type="CDD" id="cd06472">
    <property type="entry name" value="ACD_ScHsp26_like"/>
    <property type="match status" value="1"/>
</dbReference>
<feature type="domain" description="SHSP" evidence="6">
    <location>
        <begin position="183"/>
        <end position="297"/>
    </location>
</feature>
<dbReference type="Gene3D" id="2.60.40.790">
    <property type="match status" value="1"/>
</dbReference>
<dbReference type="Pfam" id="PF00011">
    <property type="entry name" value="HSP20"/>
    <property type="match status" value="1"/>
</dbReference>
<dbReference type="OrthoDB" id="5511210at2759"/>
<evidence type="ECO:0000313" key="8">
    <source>
        <dbReference type="Proteomes" id="UP000326396"/>
    </source>
</evidence>
<comment type="similarity">
    <text evidence="4 5">Belongs to the small heat shock protein (HSP20) family.</text>
</comment>
<comment type="caution">
    <text evidence="7">The sequence shown here is derived from an EMBL/GenBank/DDBJ whole genome shotgun (WGS) entry which is preliminary data.</text>
</comment>
<dbReference type="PROSITE" id="PS01031">
    <property type="entry name" value="SHSP"/>
    <property type="match status" value="1"/>
</dbReference>
<name>A0A5N6Q8E5_9ASTR</name>